<dbReference type="EMBL" id="MHQL01000039">
    <property type="protein sequence ID" value="OHA02331.1"/>
    <property type="molecule type" value="Genomic_DNA"/>
</dbReference>
<name>A0A1G2KV50_9BACT</name>
<accession>A0A1G2KV50</accession>
<dbReference type="AlphaFoldDB" id="A0A1G2KV50"/>
<proteinExistence type="predicted"/>
<reference evidence="1 2" key="1">
    <citation type="journal article" date="2016" name="Nat. Commun.">
        <title>Thousands of microbial genomes shed light on interconnected biogeochemical processes in an aquifer system.</title>
        <authorList>
            <person name="Anantharaman K."/>
            <person name="Brown C.T."/>
            <person name="Hug L.A."/>
            <person name="Sharon I."/>
            <person name="Castelle C.J."/>
            <person name="Probst A.J."/>
            <person name="Thomas B.C."/>
            <person name="Singh A."/>
            <person name="Wilkins M.J."/>
            <person name="Karaoz U."/>
            <person name="Brodie E.L."/>
            <person name="Williams K.H."/>
            <person name="Hubbard S.S."/>
            <person name="Banfield J.F."/>
        </authorList>
    </citation>
    <scope>NUCLEOTIDE SEQUENCE [LARGE SCALE GENOMIC DNA]</scope>
</reference>
<protein>
    <submittedName>
        <fullName evidence="1">Uncharacterized protein</fullName>
    </submittedName>
</protein>
<evidence type="ECO:0000313" key="1">
    <source>
        <dbReference type="EMBL" id="OHA02331.1"/>
    </source>
</evidence>
<sequence>MKKILRLTRHALLREQDAELRRIFGSDLEIIQVSETVPDVARVLAIIEEHRPDVVEVILPHSLTAALTRAGLVIPIIRAITRRVLHEDGTKDAPFSHYERIISLEIVSERL</sequence>
<organism evidence="1 2">
    <name type="scientific">Candidatus Sungbacteria bacterium RIFCSPHIGHO2_02_FULL_51_29</name>
    <dbReference type="NCBI Taxonomy" id="1802273"/>
    <lineage>
        <taxon>Bacteria</taxon>
        <taxon>Candidatus Sungiibacteriota</taxon>
    </lineage>
</organism>
<comment type="caution">
    <text evidence="1">The sequence shown here is derived from an EMBL/GenBank/DDBJ whole genome shotgun (WGS) entry which is preliminary data.</text>
</comment>
<dbReference type="Proteomes" id="UP000177811">
    <property type="component" value="Unassembled WGS sequence"/>
</dbReference>
<gene>
    <name evidence="1" type="ORF">A3C16_04220</name>
</gene>
<evidence type="ECO:0000313" key="2">
    <source>
        <dbReference type="Proteomes" id="UP000177811"/>
    </source>
</evidence>